<feature type="region of interest" description="Disordered" evidence="7">
    <location>
        <begin position="237"/>
        <end position="325"/>
    </location>
</feature>
<name>A0A833VPN7_9POAL</name>
<comment type="subcellular location">
    <subcellularLocation>
        <location evidence="1">Nucleus</location>
    </subcellularLocation>
</comment>
<dbReference type="AlphaFoldDB" id="A0A833VPN7"/>
<evidence type="ECO:0000256" key="1">
    <source>
        <dbReference type="ARBA" id="ARBA00004123"/>
    </source>
</evidence>
<dbReference type="PANTHER" id="PTHR31221">
    <property type="entry name" value="WRKY TRANSCRIPTION FACTOR PROTEIN 1-RELATED"/>
    <property type="match status" value="1"/>
</dbReference>
<accession>A0A833VPN7</accession>
<keyword evidence="3" id="KW-0805">Transcription regulation</keyword>
<feature type="region of interest" description="Disordered" evidence="7">
    <location>
        <begin position="33"/>
        <end position="71"/>
    </location>
</feature>
<evidence type="ECO:0000313" key="10">
    <source>
        <dbReference type="Proteomes" id="UP000623129"/>
    </source>
</evidence>
<feature type="compositionally biased region" description="Polar residues" evidence="7">
    <location>
        <begin position="33"/>
        <end position="42"/>
    </location>
</feature>
<reference evidence="9" key="1">
    <citation type="submission" date="2020-01" db="EMBL/GenBank/DDBJ databases">
        <title>Genome sequence of Kobresia littledalei, the first chromosome-level genome in the family Cyperaceae.</title>
        <authorList>
            <person name="Qu G."/>
        </authorList>
    </citation>
    <scope>NUCLEOTIDE SEQUENCE</scope>
    <source>
        <strain evidence="9">C.B.Clarke</strain>
        <tissue evidence="9">Leaf</tissue>
    </source>
</reference>
<feature type="domain" description="WRKY" evidence="8">
    <location>
        <begin position="333"/>
        <end position="398"/>
    </location>
</feature>
<gene>
    <name evidence="9" type="ORF">FCM35_KLT03803</name>
</gene>
<feature type="compositionally biased region" description="Pro residues" evidence="7">
    <location>
        <begin position="59"/>
        <end position="68"/>
    </location>
</feature>
<dbReference type="PANTHER" id="PTHR31221:SF1">
    <property type="entry name" value="WRKY TRANSCRIPTION FACTOR 33-RELATED"/>
    <property type="match status" value="1"/>
</dbReference>
<feature type="compositionally biased region" description="Polar residues" evidence="7">
    <location>
        <begin position="114"/>
        <end position="158"/>
    </location>
</feature>
<keyword evidence="5" id="KW-0804">Transcription</keyword>
<keyword evidence="10" id="KW-1185">Reference proteome</keyword>
<evidence type="ECO:0000256" key="3">
    <source>
        <dbReference type="ARBA" id="ARBA00023015"/>
    </source>
</evidence>
<dbReference type="OrthoDB" id="5065855at2759"/>
<dbReference type="InterPro" id="IPR044810">
    <property type="entry name" value="WRKY_plant"/>
</dbReference>
<feature type="region of interest" description="Disordered" evidence="7">
    <location>
        <begin position="108"/>
        <end position="185"/>
    </location>
</feature>
<protein>
    <submittedName>
        <fullName evidence="9">Putative WRKY transcription factor 25</fullName>
    </submittedName>
</protein>
<feature type="compositionally biased region" description="Polar residues" evidence="7">
    <location>
        <begin position="165"/>
        <end position="174"/>
    </location>
</feature>
<feature type="compositionally biased region" description="Polar residues" evidence="7">
    <location>
        <begin position="250"/>
        <end position="260"/>
    </location>
</feature>
<organism evidence="9 10">
    <name type="scientific">Carex littledalei</name>
    <dbReference type="NCBI Taxonomy" id="544730"/>
    <lineage>
        <taxon>Eukaryota</taxon>
        <taxon>Viridiplantae</taxon>
        <taxon>Streptophyta</taxon>
        <taxon>Embryophyta</taxon>
        <taxon>Tracheophyta</taxon>
        <taxon>Spermatophyta</taxon>
        <taxon>Magnoliopsida</taxon>
        <taxon>Liliopsida</taxon>
        <taxon>Poales</taxon>
        <taxon>Cyperaceae</taxon>
        <taxon>Cyperoideae</taxon>
        <taxon>Cariceae</taxon>
        <taxon>Carex</taxon>
        <taxon>Carex subgen. Euthyceras</taxon>
    </lineage>
</organism>
<evidence type="ECO:0000256" key="6">
    <source>
        <dbReference type="ARBA" id="ARBA00023242"/>
    </source>
</evidence>
<dbReference type="SUPFAM" id="SSF118290">
    <property type="entry name" value="WRKY DNA-binding domain"/>
    <property type="match status" value="2"/>
</dbReference>
<evidence type="ECO:0000256" key="2">
    <source>
        <dbReference type="ARBA" id="ARBA00022737"/>
    </source>
</evidence>
<dbReference type="GO" id="GO:0005634">
    <property type="term" value="C:nucleus"/>
    <property type="evidence" value="ECO:0007669"/>
    <property type="project" value="UniProtKB-SubCell"/>
</dbReference>
<feature type="domain" description="WRKY" evidence="8">
    <location>
        <begin position="178"/>
        <end position="242"/>
    </location>
</feature>
<dbReference type="InterPro" id="IPR036576">
    <property type="entry name" value="WRKY_dom_sf"/>
</dbReference>
<keyword evidence="2" id="KW-0677">Repeat</keyword>
<dbReference type="SMART" id="SM00774">
    <property type="entry name" value="WRKY"/>
    <property type="match status" value="2"/>
</dbReference>
<sequence>MASSRENQQPNLSFSSTFATSFSELLAGVSSDDFQADSQPKSLLSRRGGVPKFKSISPPSLPLSPSPFSPSSFLTIPDGLTPTELLDSPVLFSSSHILPSPTTGAFPGKAFNWRESSNNSTQGVKQENRPSSDFSFAGNTNPQISQGEEVAKSNSTEISAEVKSNPIQTNQESNGLIKEQKKSEDGYSWRKYGQKHVKGSENPRSYYKCTYKNCPTKKKVEKNEQGEITKIVYKGSHNHPLPVATRRNSHSTSQPLLNESKTLDLVATPENSSVTFGDDDADTGSQRNTACQEDELDEEPHAKRWKEEGENEGSSGSGRQSVKEPRVVVQTLSEIDILDDGYRWRKYGQKVVKGNSNPRSYYKCTTAGCPVRKHVERSSQDPRAVITTYEGKHNHEVPTGRGNGSHNINRPLPNNLNNTMAIRSAAISGSTNHLTANPIFNARSNVQGNQAPVTLEMLQGPAGYFPGYDSSMNSSYFNQNLVARAKDEPREDMLVEHILR</sequence>
<proteinExistence type="predicted"/>
<dbReference type="FunFam" id="2.20.25.80:FF:000006">
    <property type="entry name" value="WRKY transcription factor"/>
    <property type="match status" value="1"/>
</dbReference>
<evidence type="ECO:0000256" key="7">
    <source>
        <dbReference type="SAM" id="MobiDB-lite"/>
    </source>
</evidence>
<dbReference type="EMBL" id="SWLB01000013">
    <property type="protein sequence ID" value="KAF3330449.1"/>
    <property type="molecule type" value="Genomic_DNA"/>
</dbReference>
<comment type="caution">
    <text evidence="9">The sequence shown here is derived from an EMBL/GenBank/DDBJ whole genome shotgun (WGS) entry which is preliminary data.</text>
</comment>
<evidence type="ECO:0000256" key="4">
    <source>
        <dbReference type="ARBA" id="ARBA00023125"/>
    </source>
</evidence>
<feature type="compositionally biased region" description="Basic and acidic residues" evidence="7">
    <location>
        <begin position="299"/>
        <end position="308"/>
    </location>
</feature>
<evidence type="ECO:0000259" key="8">
    <source>
        <dbReference type="PROSITE" id="PS50811"/>
    </source>
</evidence>
<dbReference type="GO" id="GO:0009737">
    <property type="term" value="P:response to abscisic acid"/>
    <property type="evidence" value="ECO:0007669"/>
    <property type="project" value="UniProtKB-ARBA"/>
</dbReference>
<keyword evidence="6" id="KW-0539">Nucleus</keyword>
<dbReference type="Proteomes" id="UP000623129">
    <property type="component" value="Unassembled WGS sequence"/>
</dbReference>
<dbReference type="Pfam" id="PF03106">
    <property type="entry name" value="WRKY"/>
    <property type="match status" value="2"/>
</dbReference>
<dbReference type="FunFam" id="2.20.25.80:FF:000001">
    <property type="entry name" value="WRKY transcription factor 33"/>
    <property type="match status" value="1"/>
</dbReference>
<dbReference type="GO" id="GO:0043565">
    <property type="term" value="F:sequence-specific DNA binding"/>
    <property type="evidence" value="ECO:0007669"/>
    <property type="project" value="InterPro"/>
</dbReference>
<dbReference type="PROSITE" id="PS50811">
    <property type="entry name" value="WRKY"/>
    <property type="match status" value="2"/>
</dbReference>
<evidence type="ECO:0000256" key="5">
    <source>
        <dbReference type="ARBA" id="ARBA00023163"/>
    </source>
</evidence>
<evidence type="ECO:0000313" key="9">
    <source>
        <dbReference type="EMBL" id="KAF3330449.1"/>
    </source>
</evidence>
<dbReference type="InterPro" id="IPR003657">
    <property type="entry name" value="WRKY_dom"/>
</dbReference>
<dbReference type="Gene3D" id="2.20.25.80">
    <property type="entry name" value="WRKY domain"/>
    <property type="match status" value="2"/>
</dbReference>
<dbReference type="GO" id="GO:0003700">
    <property type="term" value="F:DNA-binding transcription factor activity"/>
    <property type="evidence" value="ECO:0007669"/>
    <property type="project" value="InterPro"/>
</dbReference>
<keyword evidence="4" id="KW-0238">DNA-binding</keyword>